<proteinExistence type="predicted"/>
<gene>
    <name evidence="2" type="ORF">EJ08DRAFT_248519</name>
</gene>
<feature type="domain" description="2EXR" evidence="1">
    <location>
        <begin position="19"/>
        <end position="104"/>
    </location>
</feature>
<evidence type="ECO:0000259" key="1">
    <source>
        <dbReference type="Pfam" id="PF20150"/>
    </source>
</evidence>
<dbReference type="OrthoDB" id="3513892at2759"/>
<protein>
    <recommendedName>
        <fullName evidence="1">2EXR domain-containing protein</fullName>
    </recommendedName>
</protein>
<dbReference type="InterPro" id="IPR045518">
    <property type="entry name" value="2EXR"/>
</dbReference>
<name>A0A9P4NRF8_9PEZI</name>
<dbReference type="PANTHER" id="PTHR35910:SF6">
    <property type="entry name" value="2EXR DOMAIN-CONTAINING PROTEIN"/>
    <property type="match status" value="1"/>
</dbReference>
<dbReference type="Pfam" id="PF20150">
    <property type="entry name" value="2EXR"/>
    <property type="match status" value="1"/>
</dbReference>
<evidence type="ECO:0000313" key="2">
    <source>
        <dbReference type="EMBL" id="KAF2430292.1"/>
    </source>
</evidence>
<comment type="caution">
    <text evidence="2">The sequence shown here is derived from an EMBL/GenBank/DDBJ whole genome shotgun (WGS) entry which is preliminary data.</text>
</comment>
<dbReference type="AlphaFoldDB" id="A0A9P4NRF8"/>
<dbReference type="EMBL" id="MU007040">
    <property type="protein sequence ID" value="KAF2430292.1"/>
    <property type="molecule type" value="Genomic_DNA"/>
</dbReference>
<reference evidence="2" key="1">
    <citation type="journal article" date="2020" name="Stud. Mycol.">
        <title>101 Dothideomycetes genomes: a test case for predicting lifestyles and emergence of pathogens.</title>
        <authorList>
            <person name="Haridas S."/>
            <person name="Albert R."/>
            <person name="Binder M."/>
            <person name="Bloem J."/>
            <person name="Labutti K."/>
            <person name="Salamov A."/>
            <person name="Andreopoulos B."/>
            <person name="Baker S."/>
            <person name="Barry K."/>
            <person name="Bills G."/>
            <person name="Bluhm B."/>
            <person name="Cannon C."/>
            <person name="Castanera R."/>
            <person name="Culley D."/>
            <person name="Daum C."/>
            <person name="Ezra D."/>
            <person name="Gonzalez J."/>
            <person name="Henrissat B."/>
            <person name="Kuo A."/>
            <person name="Liang C."/>
            <person name="Lipzen A."/>
            <person name="Lutzoni F."/>
            <person name="Magnuson J."/>
            <person name="Mondo S."/>
            <person name="Nolan M."/>
            <person name="Ohm R."/>
            <person name="Pangilinan J."/>
            <person name="Park H.-J."/>
            <person name="Ramirez L."/>
            <person name="Alfaro M."/>
            <person name="Sun H."/>
            <person name="Tritt A."/>
            <person name="Yoshinaga Y."/>
            <person name="Zwiers L.-H."/>
            <person name="Turgeon B."/>
            <person name="Goodwin S."/>
            <person name="Spatafora J."/>
            <person name="Crous P."/>
            <person name="Grigoriev I."/>
        </authorList>
    </citation>
    <scope>NUCLEOTIDE SEQUENCE</scope>
    <source>
        <strain evidence="2">CBS 130266</strain>
    </source>
</reference>
<sequence>MTNPSSSEEATKAITEIGFMSLDLEIRLMIWELVYLNEPPRVVEVRTRDQIPTSPSPRPVAMNICYEAREEAQRLARRGGHILFDSSTPRGSVLIILNPEKDTLYLPSETRKPDYRWAEESIPCTLAMVIESFSYARRTTTSSHWSW</sequence>
<accession>A0A9P4NRF8</accession>
<dbReference type="Proteomes" id="UP000800235">
    <property type="component" value="Unassembled WGS sequence"/>
</dbReference>
<keyword evidence="3" id="KW-1185">Reference proteome</keyword>
<evidence type="ECO:0000313" key="3">
    <source>
        <dbReference type="Proteomes" id="UP000800235"/>
    </source>
</evidence>
<dbReference type="PANTHER" id="PTHR35910">
    <property type="entry name" value="2EXR DOMAIN-CONTAINING PROTEIN"/>
    <property type="match status" value="1"/>
</dbReference>
<organism evidence="2 3">
    <name type="scientific">Tothia fuscella</name>
    <dbReference type="NCBI Taxonomy" id="1048955"/>
    <lineage>
        <taxon>Eukaryota</taxon>
        <taxon>Fungi</taxon>
        <taxon>Dikarya</taxon>
        <taxon>Ascomycota</taxon>
        <taxon>Pezizomycotina</taxon>
        <taxon>Dothideomycetes</taxon>
        <taxon>Pleosporomycetidae</taxon>
        <taxon>Venturiales</taxon>
        <taxon>Cylindrosympodiaceae</taxon>
        <taxon>Tothia</taxon>
    </lineage>
</organism>